<evidence type="ECO:0000256" key="3">
    <source>
        <dbReference type="ARBA" id="ARBA00023027"/>
    </source>
</evidence>
<dbReference type="InterPro" id="IPR036291">
    <property type="entry name" value="NAD(P)-bd_dom_sf"/>
</dbReference>
<evidence type="ECO:0000256" key="1">
    <source>
        <dbReference type="ARBA" id="ARBA00006484"/>
    </source>
</evidence>
<sequence length="329" mass="35868">SLSFPPLVFLPSSSSSSAMNEYMEELLNTMLLLFRVFVSVVVGSLKAFLPWGILPRKSVKDQICLITGAGSGIGRLMAIEFAKLGCKMVLWDVNTTGNEETKAMLSKEGVEVHTYTVDVSKREQINENSSRVEEEVGNVDILINNAGVVTGRNLMDSPDELIERTMAVNASACLFTAKNFVKSMIARNHGHVVTIASIAGKVGGAGLVDYCASKFAAVGFHESLVAELRHLKADGINTTLVMPYLIQTGMFDGFQNKSAGLISNLDPQYVVDCVMEAVLTNKEELIMPKILYGLSVLNFLPSEAKMILFEYLGQLDGMDHFKGRKPIST</sequence>
<comment type="caution">
    <text evidence="5">The sequence shown here is derived from an EMBL/GenBank/DDBJ whole genome shotgun (WGS) entry which is preliminary data.</text>
</comment>
<dbReference type="Pfam" id="PF00106">
    <property type="entry name" value="adh_short"/>
    <property type="match status" value="1"/>
</dbReference>
<dbReference type="EMBL" id="BTRK01000002">
    <property type="protein sequence ID" value="GMR37374.1"/>
    <property type="molecule type" value="Genomic_DNA"/>
</dbReference>
<accession>A0AAN4ZCD1</accession>
<dbReference type="Proteomes" id="UP001328107">
    <property type="component" value="Unassembled WGS sequence"/>
</dbReference>
<feature type="non-terminal residue" evidence="5">
    <location>
        <position position="1"/>
    </location>
</feature>
<protein>
    <recommendedName>
        <fullName evidence="7">Dehydrogenase</fullName>
    </recommendedName>
</protein>
<dbReference type="FunFam" id="3.40.50.720:FF:000202">
    <property type="entry name" value="Short-chain dehydrogenase/reductase family 16C member 6"/>
    <property type="match status" value="1"/>
</dbReference>
<keyword evidence="6" id="KW-1185">Reference proteome</keyword>
<organism evidence="5 6">
    <name type="scientific">Pristionchus mayeri</name>
    <dbReference type="NCBI Taxonomy" id="1317129"/>
    <lineage>
        <taxon>Eukaryota</taxon>
        <taxon>Metazoa</taxon>
        <taxon>Ecdysozoa</taxon>
        <taxon>Nematoda</taxon>
        <taxon>Chromadorea</taxon>
        <taxon>Rhabditida</taxon>
        <taxon>Rhabditina</taxon>
        <taxon>Diplogasteromorpha</taxon>
        <taxon>Diplogasteroidea</taxon>
        <taxon>Neodiplogasteridae</taxon>
        <taxon>Pristionchus</taxon>
    </lineage>
</organism>
<dbReference type="CDD" id="cd05339">
    <property type="entry name" value="17beta-HSDXI-like_SDR_c"/>
    <property type="match status" value="1"/>
</dbReference>
<dbReference type="PANTHER" id="PTHR24322:SF742">
    <property type="entry name" value="PROTEIN DHS-3"/>
    <property type="match status" value="1"/>
</dbReference>
<name>A0AAN4ZCD1_9BILA</name>
<gene>
    <name evidence="5" type="ORF">PMAYCL1PPCAC_07569</name>
</gene>
<evidence type="ECO:0008006" key="7">
    <source>
        <dbReference type="Google" id="ProtNLM"/>
    </source>
</evidence>
<evidence type="ECO:0000313" key="6">
    <source>
        <dbReference type="Proteomes" id="UP001328107"/>
    </source>
</evidence>
<proteinExistence type="inferred from homology"/>
<dbReference type="Gene3D" id="3.40.50.720">
    <property type="entry name" value="NAD(P)-binding Rossmann-like Domain"/>
    <property type="match status" value="1"/>
</dbReference>
<dbReference type="AlphaFoldDB" id="A0AAN4ZCD1"/>
<dbReference type="PRINTS" id="PR00081">
    <property type="entry name" value="GDHRDH"/>
</dbReference>
<evidence type="ECO:0000313" key="5">
    <source>
        <dbReference type="EMBL" id="GMR37374.1"/>
    </source>
</evidence>
<evidence type="ECO:0000256" key="4">
    <source>
        <dbReference type="RuleBase" id="RU000363"/>
    </source>
</evidence>
<keyword evidence="2" id="KW-0560">Oxidoreductase</keyword>
<dbReference type="SUPFAM" id="SSF51735">
    <property type="entry name" value="NAD(P)-binding Rossmann-fold domains"/>
    <property type="match status" value="1"/>
</dbReference>
<dbReference type="GO" id="GO:0016616">
    <property type="term" value="F:oxidoreductase activity, acting on the CH-OH group of donors, NAD or NADP as acceptor"/>
    <property type="evidence" value="ECO:0007669"/>
    <property type="project" value="TreeGrafter"/>
</dbReference>
<dbReference type="InterPro" id="IPR002347">
    <property type="entry name" value="SDR_fam"/>
</dbReference>
<dbReference type="PRINTS" id="PR00080">
    <property type="entry name" value="SDRFAMILY"/>
</dbReference>
<dbReference type="PANTHER" id="PTHR24322">
    <property type="entry name" value="PKSB"/>
    <property type="match status" value="1"/>
</dbReference>
<dbReference type="GO" id="GO:0005811">
    <property type="term" value="C:lipid droplet"/>
    <property type="evidence" value="ECO:0007669"/>
    <property type="project" value="TreeGrafter"/>
</dbReference>
<evidence type="ECO:0000256" key="2">
    <source>
        <dbReference type="ARBA" id="ARBA00023002"/>
    </source>
</evidence>
<comment type="similarity">
    <text evidence="1 4">Belongs to the short-chain dehydrogenases/reductases (SDR) family.</text>
</comment>
<reference evidence="6" key="1">
    <citation type="submission" date="2022-10" db="EMBL/GenBank/DDBJ databases">
        <title>Genome assembly of Pristionchus species.</title>
        <authorList>
            <person name="Yoshida K."/>
            <person name="Sommer R.J."/>
        </authorList>
    </citation>
    <scope>NUCLEOTIDE SEQUENCE [LARGE SCALE GENOMIC DNA]</scope>
    <source>
        <strain evidence="6">RS5460</strain>
    </source>
</reference>
<keyword evidence="3" id="KW-0520">NAD</keyword>